<reference evidence="5 6" key="2">
    <citation type="journal article" date="2008" name="Nature">
        <title>The Phaeodactylum genome reveals the evolutionary history of diatom genomes.</title>
        <authorList>
            <person name="Bowler C."/>
            <person name="Allen A.E."/>
            <person name="Badger J.H."/>
            <person name="Grimwood J."/>
            <person name="Jabbari K."/>
            <person name="Kuo A."/>
            <person name="Maheswari U."/>
            <person name="Martens C."/>
            <person name="Maumus F."/>
            <person name="Otillar R.P."/>
            <person name="Rayko E."/>
            <person name="Salamov A."/>
            <person name="Vandepoele K."/>
            <person name="Beszteri B."/>
            <person name="Gruber A."/>
            <person name="Heijde M."/>
            <person name="Katinka M."/>
            <person name="Mock T."/>
            <person name="Valentin K."/>
            <person name="Verret F."/>
            <person name="Berges J.A."/>
            <person name="Brownlee C."/>
            <person name="Cadoret J.P."/>
            <person name="Chiovitti A."/>
            <person name="Choi C.J."/>
            <person name="Coesel S."/>
            <person name="De Martino A."/>
            <person name="Detter J.C."/>
            <person name="Durkin C."/>
            <person name="Falciatore A."/>
            <person name="Fournet J."/>
            <person name="Haruta M."/>
            <person name="Huysman M.J."/>
            <person name="Jenkins B.D."/>
            <person name="Jiroutova K."/>
            <person name="Jorgensen R.E."/>
            <person name="Joubert Y."/>
            <person name="Kaplan A."/>
            <person name="Kroger N."/>
            <person name="Kroth P.G."/>
            <person name="La Roche J."/>
            <person name="Lindquist E."/>
            <person name="Lommer M."/>
            <person name="Martin-Jezequel V."/>
            <person name="Lopez P.J."/>
            <person name="Lucas S."/>
            <person name="Mangogna M."/>
            <person name="McGinnis K."/>
            <person name="Medlin L.K."/>
            <person name="Montsant A."/>
            <person name="Oudot-Le Secq M.P."/>
            <person name="Napoli C."/>
            <person name="Obornik M."/>
            <person name="Parker M.S."/>
            <person name="Petit J.L."/>
            <person name="Porcel B.M."/>
            <person name="Poulsen N."/>
            <person name="Robison M."/>
            <person name="Rychlewski L."/>
            <person name="Rynearson T.A."/>
            <person name="Schmutz J."/>
            <person name="Shapiro H."/>
            <person name="Siaut M."/>
            <person name="Stanley M."/>
            <person name="Sussman M.R."/>
            <person name="Taylor A.R."/>
            <person name="Vardi A."/>
            <person name="von Dassow P."/>
            <person name="Vyverman W."/>
            <person name="Willis A."/>
            <person name="Wyrwicz L.S."/>
            <person name="Rokhsar D.S."/>
            <person name="Weissenbach J."/>
            <person name="Armbrust E.V."/>
            <person name="Green B.R."/>
            <person name="Van de Peer Y."/>
            <person name="Grigoriev I.V."/>
        </authorList>
    </citation>
    <scope>NUCLEOTIDE SEQUENCE [LARGE SCALE GENOMIC DNA]</scope>
    <source>
        <strain evidence="5 6">CCMP1335</strain>
    </source>
</reference>
<dbReference type="KEGG" id="tps:THAPSDRAFT_20986"/>
<dbReference type="OMA" id="PEYAHIN"/>
<proteinExistence type="predicted"/>
<dbReference type="RefSeq" id="XP_002286972.1">
    <property type="nucleotide sequence ID" value="XM_002286936.1"/>
</dbReference>
<dbReference type="InParanoid" id="B8BRW7"/>
<dbReference type="PaxDb" id="35128-Thaps20986"/>
<feature type="region of interest" description="Disordered" evidence="3">
    <location>
        <begin position="137"/>
        <end position="159"/>
    </location>
</feature>
<dbReference type="eggNOG" id="ENOG502QYFA">
    <property type="taxonomic scope" value="Eukaryota"/>
</dbReference>
<sequence length="1202" mass="134625">MINLPFSRESKENAYDKPSSSRSKRMGNILGNAQHVPTTNNHHNTTTLRTLKSGMKGGGAEDCISPTSLDRNVAELGWQNHGNGVYIHDQEKAIVGGCASSTSVPSAAVFSKLNSRDSGEMKNTATSRNANIVEYSPKRKQRATLRSTNPSSNPYTTTTGIVRRHNSLPIMPSNSSPVSRYSPRNTSYVTSNTGGCNTRRGGVLSSTVKHRFILLSCAIGLALLGIFLDTKTIMNASTFGEGSSSRREWIMNLPRTISTSVAFTSGYYGGVIVEEEEGGFLKKGGEKISMQEEWSRVQSAVKKRARGRRMRTQPPSTVAAVSMLSGVKGNNGKTVESSAPRLVLDLPSHRTLDSPLVDSNTASITNTGVRRRLEGSFACGPEAREASQLNPNHYPEYAHINSNSRIVVTGALTQLGMEVILKLHEQCGVSYIMGLDSMYPNTRHDRIDMIEWRYKYIVKRVPEFQRLMVPVFGVHPHSKVGEEVKLEIDGYGFDIVTRFRPTHIVHLEGMEEGMGEHDDYGDTTDVSPFSDGSSTMMRRFTSLASIDQILTSLMKYNQWRERNGEMNRPQPKLVYVSSNEATTMSGVSMSGRKNLSTPSPATVYGTSCLLNEVMASYHHRRHGVESVGLRVPPLFGPFDRSGSLIHDLTERIVRNAAGKNVKGVPKYHADSDRYELATMWNRRDGAVEKALEQVAFVSDVAKAVVAAMQFEGDVTDRDAGPTLIRLGSKFTTTMKDLNDRMESYLPPYNQWESPGVPSLGEKVIDVAANNHALSIYDTQRNRDLLGWSHTTRLHEGTKSMLAWHVMKAYPYGLPTTVPSYDAFKQILVDSRDDRRALVNLPCASGCRWQGFCSSSAWDEAIATSKAVTASCPYVLYTVDLRPELFTMEKQSAPSQRKGWEEQFCKVAFVSSSSKLANSMYSKRMNDNTPVDQWNGTGKDGHWRIVVIRGSQYSMTEAERSLAKLTPNLLFNDRVEKAMHLEMKARDRTEKKNVVDKDKKEMRVYLPPRAHRHSVFFTNKYTFGDDFDTNSAKNLAKFVMANMGIAETSDIRKQVQFYEQTGHLTRTNMQRSANYQEFFQDNFFPYDFLRSTWLVHELKSEEGRNLRCEMYEEHSTWGNNGMEDLSMGFVLAKKKVKMQLGSLAPPEYDGPEEWYPLLVPREATDEDAITEGPVYLEYLEAAQKVTRDEAGGELFISFLPQKR</sequence>
<keyword evidence="1" id="KW-0521">NADP</keyword>
<dbReference type="Proteomes" id="UP000001449">
    <property type="component" value="Chromosome 1"/>
</dbReference>
<dbReference type="GeneID" id="7445247"/>
<name>B8BRW7_THAPS</name>
<keyword evidence="6" id="KW-1185">Reference proteome</keyword>
<dbReference type="SUPFAM" id="SSF51735">
    <property type="entry name" value="NAD(P)-binding Rossmann-fold domains"/>
    <property type="match status" value="1"/>
</dbReference>
<feature type="compositionally biased region" description="Low complexity" evidence="3">
    <location>
        <begin position="147"/>
        <end position="159"/>
    </location>
</feature>
<dbReference type="HOGENOM" id="CLU_270691_0_0_1"/>
<evidence type="ECO:0000259" key="4">
    <source>
        <dbReference type="Pfam" id="PF01370"/>
    </source>
</evidence>
<dbReference type="EMBL" id="CM000638">
    <property type="protein sequence ID" value="EED96613.1"/>
    <property type="molecule type" value="Genomic_DNA"/>
</dbReference>
<dbReference type="Pfam" id="PF01370">
    <property type="entry name" value="Epimerase"/>
    <property type="match status" value="1"/>
</dbReference>
<organism evidence="5 6">
    <name type="scientific">Thalassiosira pseudonana</name>
    <name type="common">Marine diatom</name>
    <name type="synonym">Cyclotella nana</name>
    <dbReference type="NCBI Taxonomy" id="35128"/>
    <lineage>
        <taxon>Eukaryota</taxon>
        <taxon>Sar</taxon>
        <taxon>Stramenopiles</taxon>
        <taxon>Ochrophyta</taxon>
        <taxon>Bacillariophyta</taxon>
        <taxon>Coscinodiscophyceae</taxon>
        <taxon>Thalassiosirophycidae</taxon>
        <taxon>Thalassiosirales</taxon>
        <taxon>Thalassiosiraceae</taxon>
        <taxon>Thalassiosira</taxon>
    </lineage>
</organism>
<feature type="compositionally biased region" description="Low complexity" evidence="3">
    <location>
        <begin position="38"/>
        <end position="47"/>
    </location>
</feature>
<reference evidence="5 6" key="1">
    <citation type="journal article" date="2004" name="Science">
        <title>The genome of the diatom Thalassiosira pseudonana: ecology, evolution, and metabolism.</title>
        <authorList>
            <person name="Armbrust E.V."/>
            <person name="Berges J.A."/>
            <person name="Bowler C."/>
            <person name="Green B.R."/>
            <person name="Martinez D."/>
            <person name="Putnam N.H."/>
            <person name="Zhou S."/>
            <person name="Allen A.E."/>
            <person name="Apt K.E."/>
            <person name="Bechner M."/>
            <person name="Brzezinski M.A."/>
            <person name="Chaal B.K."/>
            <person name="Chiovitti A."/>
            <person name="Davis A.K."/>
            <person name="Demarest M.S."/>
            <person name="Detter J.C."/>
            <person name="Glavina T."/>
            <person name="Goodstein D."/>
            <person name="Hadi M.Z."/>
            <person name="Hellsten U."/>
            <person name="Hildebrand M."/>
            <person name="Jenkins B.D."/>
            <person name="Jurka J."/>
            <person name="Kapitonov V.V."/>
            <person name="Kroger N."/>
            <person name="Lau W.W."/>
            <person name="Lane T.W."/>
            <person name="Larimer F.W."/>
            <person name="Lippmeier J.C."/>
            <person name="Lucas S."/>
            <person name="Medina M."/>
            <person name="Montsant A."/>
            <person name="Obornik M."/>
            <person name="Parker M.S."/>
            <person name="Palenik B."/>
            <person name="Pazour G.J."/>
            <person name="Richardson P.M."/>
            <person name="Rynearson T.A."/>
            <person name="Saito M.A."/>
            <person name="Schwartz D.C."/>
            <person name="Thamatrakoln K."/>
            <person name="Valentin K."/>
            <person name="Vardi A."/>
            <person name="Wilkerson F.P."/>
            <person name="Rokhsar D.S."/>
        </authorList>
    </citation>
    <scope>NUCLEOTIDE SEQUENCE [LARGE SCALE GENOMIC DNA]</scope>
    <source>
        <strain evidence="5 6">CCMP1335</strain>
    </source>
</reference>
<keyword evidence="2" id="KW-0119">Carbohydrate metabolism</keyword>
<evidence type="ECO:0000256" key="3">
    <source>
        <dbReference type="SAM" id="MobiDB-lite"/>
    </source>
</evidence>
<dbReference type="Gene3D" id="3.40.50.720">
    <property type="entry name" value="NAD(P)-binding Rossmann-like Domain"/>
    <property type="match status" value="1"/>
</dbReference>
<gene>
    <name evidence="5" type="ORF">THAPSDRAFT_20986</name>
</gene>
<dbReference type="AlphaFoldDB" id="B8BRW7"/>
<feature type="region of interest" description="Disordered" evidence="3">
    <location>
        <begin position="1"/>
        <end position="63"/>
    </location>
</feature>
<dbReference type="InterPro" id="IPR001509">
    <property type="entry name" value="Epimerase_deHydtase"/>
</dbReference>
<evidence type="ECO:0000313" key="5">
    <source>
        <dbReference type="EMBL" id="EED96613.1"/>
    </source>
</evidence>
<evidence type="ECO:0000256" key="1">
    <source>
        <dbReference type="ARBA" id="ARBA00022857"/>
    </source>
</evidence>
<evidence type="ECO:0000313" key="6">
    <source>
        <dbReference type="Proteomes" id="UP000001449"/>
    </source>
</evidence>
<dbReference type="PANTHER" id="PTHR43103">
    <property type="entry name" value="NUCLEOSIDE-DIPHOSPHATE-SUGAR EPIMERASE"/>
    <property type="match status" value="1"/>
</dbReference>
<evidence type="ECO:0000256" key="2">
    <source>
        <dbReference type="ARBA" id="ARBA00023277"/>
    </source>
</evidence>
<dbReference type="PANTHER" id="PTHR43103:SF3">
    <property type="entry name" value="ADP-L-GLYCERO-D-MANNO-HEPTOSE-6-EPIMERASE"/>
    <property type="match status" value="1"/>
</dbReference>
<feature type="domain" description="NAD-dependent epimerase/dehydratase" evidence="4">
    <location>
        <begin position="571"/>
        <end position="710"/>
    </location>
</feature>
<accession>B8BRW7</accession>
<dbReference type="InterPro" id="IPR036291">
    <property type="entry name" value="NAD(P)-bd_dom_sf"/>
</dbReference>
<protein>
    <recommendedName>
        <fullName evidence="4">NAD-dependent epimerase/dehydratase domain-containing protein</fullName>
    </recommendedName>
</protein>